<dbReference type="EMBL" id="NEVH01023953">
    <property type="protein sequence ID" value="PNF17918.1"/>
    <property type="molecule type" value="Genomic_DNA"/>
</dbReference>
<evidence type="ECO:0000313" key="3">
    <source>
        <dbReference type="Proteomes" id="UP000235965"/>
    </source>
</evidence>
<feature type="region of interest" description="Disordered" evidence="1">
    <location>
        <begin position="270"/>
        <end position="293"/>
    </location>
</feature>
<feature type="region of interest" description="Disordered" evidence="1">
    <location>
        <begin position="215"/>
        <end position="249"/>
    </location>
</feature>
<evidence type="ECO:0000313" key="2">
    <source>
        <dbReference type="EMBL" id="PNF17918.1"/>
    </source>
</evidence>
<reference evidence="2 3" key="1">
    <citation type="submission" date="2017-12" db="EMBL/GenBank/DDBJ databases">
        <title>Hemimetabolous genomes reveal molecular basis of termite eusociality.</title>
        <authorList>
            <person name="Harrison M.C."/>
            <person name="Jongepier E."/>
            <person name="Robertson H.M."/>
            <person name="Arning N."/>
            <person name="Bitard-Feildel T."/>
            <person name="Chao H."/>
            <person name="Childers C.P."/>
            <person name="Dinh H."/>
            <person name="Doddapaneni H."/>
            <person name="Dugan S."/>
            <person name="Gowin J."/>
            <person name="Greiner C."/>
            <person name="Han Y."/>
            <person name="Hu H."/>
            <person name="Hughes D.S.T."/>
            <person name="Huylmans A.-K."/>
            <person name="Kemena C."/>
            <person name="Kremer L.P.M."/>
            <person name="Lee S.L."/>
            <person name="Lopez-Ezquerra A."/>
            <person name="Mallet L."/>
            <person name="Monroy-Kuhn J.M."/>
            <person name="Moser A."/>
            <person name="Murali S.C."/>
            <person name="Muzny D.M."/>
            <person name="Otani S."/>
            <person name="Piulachs M.-D."/>
            <person name="Poelchau M."/>
            <person name="Qu J."/>
            <person name="Schaub F."/>
            <person name="Wada-Katsumata A."/>
            <person name="Worley K.C."/>
            <person name="Xie Q."/>
            <person name="Ylla G."/>
            <person name="Poulsen M."/>
            <person name="Gibbs R.A."/>
            <person name="Schal C."/>
            <person name="Richards S."/>
            <person name="Belles X."/>
            <person name="Korb J."/>
            <person name="Bornberg-Bauer E."/>
        </authorList>
    </citation>
    <scope>NUCLEOTIDE SEQUENCE [LARGE SCALE GENOMIC DNA]</scope>
    <source>
        <tissue evidence="2">Whole body</tissue>
    </source>
</reference>
<dbReference type="STRING" id="105785.A0A2J7PNL0"/>
<name>A0A2J7PNL0_9NEOP</name>
<dbReference type="AlphaFoldDB" id="A0A2J7PNL0"/>
<comment type="caution">
    <text evidence="2">The sequence shown here is derived from an EMBL/GenBank/DDBJ whole genome shotgun (WGS) entry which is preliminary data.</text>
</comment>
<feature type="compositionally biased region" description="Low complexity" evidence="1">
    <location>
        <begin position="273"/>
        <end position="293"/>
    </location>
</feature>
<dbReference type="InParanoid" id="A0A2J7PNL0"/>
<dbReference type="OrthoDB" id="5950040at2759"/>
<gene>
    <name evidence="2" type="ORF">B7P43_G02195</name>
</gene>
<feature type="region of interest" description="Disordered" evidence="1">
    <location>
        <begin position="77"/>
        <end position="97"/>
    </location>
</feature>
<protein>
    <submittedName>
        <fullName evidence="2">Uncharacterized protein</fullName>
    </submittedName>
</protein>
<dbReference type="Proteomes" id="UP000235965">
    <property type="component" value="Unassembled WGS sequence"/>
</dbReference>
<evidence type="ECO:0000256" key="1">
    <source>
        <dbReference type="SAM" id="MobiDB-lite"/>
    </source>
</evidence>
<keyword evidence="3" id="KW-1185">Reference proteome</keyword>
<sequence length="355" mass="40144">MKNLLDKISGYGTLCSVSRILTGECFSAFSTEEELTASDLVHFKYAPTVSADVERSFSKYKNVLSDKERIASIHMVEKKKENPRARNQRDFTRRPLYPRGKSPWYSLDRRLDGPPESVWTKWRRENSRPSAVQPVASRHTDYTSTLADPCGCNQTNSNKRRAYSALLCRQNNRHMSLQQQQLQRQQHVYQLQRRNSNSGDLQQPLPIQLLPNKGQHESAMNQAHQQFRRHNSGDSGDQSITPKERRLHGQPVESCLDVMASNSYPMYVHRPRGSSNSSQTTTTTSLGKLSLNGGNNCRSDSALAANIQEPPSHVSTESAKSTISDSSLQDLDETEFVGSELARYMGELNQQKLVR</sequence>
<proteinExistence type="predicted"/>
<accession>A0A2J7PNL0</accession>
<organism evidence="2 3">
    <name type="scientific">Cryptotermes secundus</name>
    <dbReference type="NCBI Taxonomy" id="105785"/>
    <lineage>
        <taxon>Eukaryota</taxon>
        <taxon>Metazoa</taxon>
        <taxon>Ecdysozoa</taxon>
        <taxon>Arthropoda</taxon>
        <taxon>Hexapoda</taxon>
        <taxon>Insecta</taxon>
        <taxon>Pterygota</taxon>
        <taxon>Neoptera</taxon>
        <taxon>Polyneoptera</taxon>
        <taxon>Dictyoptera</taxon>
        <taxon>Blattodea</taxon>
        <taxon>Blattoidea</taxon>
        <taxon>Termitoidae</taxon>
        <taxon>Kalotermitidae</taxon>
        <taxon>Cryptotermitinae</taxon>
        <taxon>Cryptotermes</taxon>
    </lineage>
</organism>
<feature type="compositionally biased region" description="Basic and acidic residues" evidence="1">
    <location>
        <begin position="77"/>
        <end position="93"/>
    </location>
</feature>